<sequence length="461" mass="51689">MSVIAYEEIINSSSNQYTFTALLIHGLLGSRDSLMDFARSLASSLSTSSEWRMILVDLRNHGSSVDREGLSPPHDIPNAARDLANLFKSLNGDWPDVVIGHSLGGKVALQYVLSCAQGDYGDSAKLPKQLWVLDAIPGKIENKSHYEELGKILHSLLALPSPIPSQEWLVDHMVGQGFSKFLSEYISSHLKKSGEHLTFSFNVEGVIQMFKSSRVTDYWVLLQQPPKGTEIAIVRTESRLTWDPDVVERLESLANRENDGSSGKVSVDVVPRAGHWIHKDEPQRLLEIMLWVLDVIPGKMENESQNDELVKALRTLQTLPSPIPSQEWLVDHMVNLGFSEFLSEYISSSLKKSGEHEAFLFNIEGAIQMFKSARDMDYWPLLEQPPKGMEIAIVRTENQLMWDANVVARLESLAKQETDGSSGIVSVHVVPRSGHWIYKDEPQRLLEIMAPRMASLVQPDL</sequence>
<protein>
    <recommendedName>
        <fullName evidence="3">AB hydrolase-1 domain-containing protein</fullName>
    </recommendedName>
</protein>
<dbReference type="PANTHER" id="PTHR43248">
    <property type="entry name" value="2-SUCCINYL-6-HYDROXY-2,4-CYCLOHEXADIENE-1-CARBOXYLATE SYNTHASE"/>
    <property type="match status" value="1"/>
</dbReference>
<reference evidence="4" key="1">
    <citation type="submission" date="2023-03" db="EMBL/GenBank/DDBJ databases">
        <title>Chromosome-scale reference genome and RAD-based genetic map of yellow starthistle (Centaurea solstitialis) reveal putative structural variation and QTLs associated with invader traits.</title>
        <authorList>
            <person name="Reatini B."/>
            <person name="Cang F.A."/>
            <person name="Jiang Q."/>
            <person name="Mckibben M.T.W."/>
            <person name="Barker M.S."/>
            <person name="Rieseberg L.H."/>
            <person name="Dlugosch K.M."/>
        </authorList>
    </citation>
    <scope>NUCLEOTIDE SEQUENCE</scope>
    <source>
        <strain evidence="4">CAN-66</strain>
        <tissue evidence="4">Leaf</tissue>
    </source>
</reference>
<comment type="caution">
    <text evidence="4">The sequence shown here is derived from an EMBL/GenBank/DDBJ whole genome shotgun (WGS) entry which is preliminary data.</text>
</comment>
<dbReference type="SUPFAM" id="SSF53474">
    <property type="entry name" value="alpha/beta-Hydrolases"/>
    <property type="match status" value="1"/>
</dbReference>
<feature type="domain" description="AB hydrolase-1" evidence="3">
    <location>
        <begin position="22"/>
        <end position="287"/>
    </location>
</feature>
<dbReference type="EMBL" id="JARYMX010000005">
    <property type="protein sequence ID" value="KAJ9548334.1"/>
    <property type="molecule type" value="Genomic_DNA"/>
</dbReference>
<dbReference type="GO" id="GO:0016787">
    <property type="term" value="F:hydrolase activity"/>
    <property type="evidence" value="ECO:0007669"/>
    <property type="project" value="UniProtKB-KW"/>
</dbReference>
<dbReference type="AlphaFoldDB" id="A0AA38SUR5"/>
<organism evidence="4 5">
    <name type="scientific">Centaurea solstitialis</name>
    <name type="common">yellow star-thistle</name>
    <dbReference type="NCBI Taxonomy" id="347529"/>
    <lineage>
        <taxon>Eukaryota</taxon>
        <taxon>Viridiplantae</taxon>
        <taxon>Streptophyta</taxon>
        <taxon>Embryophyta</taxon>
        <taxon>Tracheophyta</taxon>
        <taxon>Spermatophyta</taxon>
        <taxon>Magnoliopsida</taxon>
        <taxon>eudicotyledons</taxon>
        <taxon>Gunneridae</taxon>
        <taxon>Pentapetalae</taxon>
        <taxon>asterids</taxon>
        <taxon>campanulids</taxon>
        <taxon>Asterales</taxon>
        <taxon>Asteraceae</taxon>
        <taxon>Carduoideae</taxon>
        <taxon>Cardueae</taxon>
        <taxon>Centaureinae</taxon>
        <taxon>Centaurea</taxon>
    </lineage>
</organism>
<dbReference type="Gene3D" id="3.40.50.1820">
    <property type="entry name" value="alpha/beta hydrolase"/>
    <property type="match status" value="2"/>
</dbReference>
<dbReference type="Proteomes" id="UP001172457">
    <property type="component" value="Chromosome 5"/>
</dbReference>
<dbReference type="InterPro" id="IPR051601">
    <property type="entry name" value="Serine_prot/Carboxylest_S33"/>
</dbReference>
<dbReference type="Pfam" id="PF12697">
    <property type="entry name" value="Abhydrolase_6"/>
    <property type="match status" value="1"/>
</dbReference>
<evidence type="ECO:0000256" key="2">
    <source>
        <dbReference type="ARBA" id="ARBA00022801"/>
    </source>
</evidence>
<name>A0AA38SUR5_9ASTR</name>
<accession>A0AA38SUR5</accession>
<comment type="similarity">
    <text evidence="1">Belongs to the peptidase S33 family.</text>
</comment>
<dbReference type="InterPro" id="IPR000073">
    <property type="entry name" value="AB_hydrolase_1"/>
</dbReference>
<evidence type="ECO:0000313" key="5">
    <source>
        <dbReference type="Proteomes" id="UP001172457"/>
    </source>
</evidence>
<dbReference type="InterPro" id="IPR029058">
    <property type="entry name" value="AB_hydrolase_fold"/>
</dbReference>
<keyword evidence="5" id="KW-1185">Reference proteome</keyword>
<evidence type="ECO:0000313" key="4">
    <source>
        <dbReference type="EMBL" id="KAJ9548334.1"/>
    </source>
</evidence>
<gene>
    <name evidence="4" type="ORF">OSB04_020877</name>
</gene>
<evidence type="ECO:0000259" key="3">
    <source>
        <dbReference type="Pfam" id="PF12697"/>
    </source>
</evidence>
<proteinExistence type="inferred from homology"/>
<keyword evidence="2" id="KW-0378">Hydrolase</keyword>
<evidence type="ECO:0000256" key="1">
    <source>
        <dbReference type="ARBA" id="ARBA00010088"/>
    </source>
</evidence>
<dbReference type="PANTHER" id="PTHR43248:SF3">
    <property type="entry name" value="AB HYDROLASE-1 DOMAIN-CONTAINING PROTEIN"/>
    <property type="match status" value="1"/>
</dbReference>